<proteinExistence type="predicted"/>
<sequence length="68" mass="7882">MACFGRLCIESRMLDKNAFLWLSLWTQILIAVKCLENCCSESSPPRYPPIRVGDYLEVHLRLSYSSKE</sequence>
<feature type="signal peptide" evidence="1">
    <location>
        <begin position="1"/>
        <end position="34"/>
    </location>
</feature>
<gene>
    <name evidence="2" type="ORF">H6P81_005167</name>
</gene>
<evidence type="ECO:0000313" key="3">
    <source>
        <dbReference type="Proteomes" id="UP000825729"/>
    </source>
</evidence>
<evidence type="ECO:0000256" key="1">
    <source>
        <dbReference type="SAM" id="SignalP"/>
    </source>
</evidence>
<dbReference type="Proteomes" id="UP000825729">
    <property type="component" value="Unassembled WGS sequence"/>
</dbReference>
<protein>
    <submittedName>
        <fullName evidence="2">Uncharacterized protein</fullName>
    </submittedName>
</protein>
<organism evidence="2 3">
    <name type="scientific">Aristolochia fimbriata</name>
    <name type="common">White veined hardy Dutchman's pipe vine</name>
    <dbReference type="NCBI Taxonomy" id="158543"/>
    <lineage>
        <taxon>Eukaryota</taxon>
        <taxon>Viridiplantae</taxon>
        <taxon>Streptophyta</taxon>
        <taxon>Embryophyta</taxon>
        <taxon>Tracheophyta</taxon>
        <taxon>Spermatophyta</taxon>
        <taxon>Magnoliopsida</taxon>
        <taxon>Magnoliidae</taxon>
        <taxon>Piperales</taxon>
        <taxon>Aristolochiaceae</taxon>
        <taxon>Aristolochia</taxon>
    </lineage>
</organism>
<name>A0AAV7EU81_ARIFI</name>
<evidence type="ECO:0000313" key="2">
    <source>
        <dbReference type="EMBL" id="KAG9452263.1"/>
    </source>
</evidence>
<keyword evidence="1" id="KW-0732">Signal</keyword>
<accession>A0AAV7EU81</accession>
<feature type="chain" id="PRO_5043428777" evidence="1">
    <location>
        <begin position="35"/>
        <end position="68"/>
    </location>
</feature>
<dbReference type="EMBL" id="JAINDJ010000003">
    <property type="protein sequence ID" value="KAG9452263.1"/>
    <property type="molecule type" value="Genomic_DNA"/>
</dbReference>
<keyword evidence="3" id="KW-1185">Reference proteome</keyword>
<comment type="caution">
    <text evidence="2">The sequence shown here is derived from an EMBL/GenBank/DDBJ whole genome shotgun (WGS) entry which is preliminary data.</text>
</comment>
<dbReference type="AlphaFoldDB" id="A0AAV7EU81"/>
<reference evidence="2 3" key="1">
    <citation type="submission" date="2021-07" db="EMBL/GenBank/DDBJ databases">
        <title>The Aristolochia fimbriata genome: insights into angiosperm evolution, floral development and chemical biosynthesis.</title>
        <authorList>
            <person name="Jiao Y."/>
        </authorList>
    </citation>
    <scope>NUCLEOTIDE SEQUENCE [LARGE SCALE GENOMIC DNA]</scope>
    <source>
        <strain evidence="2">IBCAS-2021</strain>
        <tissue evidence="2">Leaf</tissue>
    </source>
</reference>